<gene>
    <name evidence="1" type="ORF">S12H4_37708</name>
</gene>
<name>X1U7B2_9ZZZZ</name>
<dbReference type="Gene3D" id="3.30.530.20">
    <property type="match status" value="1"/>
</dbReference>
<reference evidence="1" key="1">
    <citation type="journal article" date="2014" name="Front. Microbiol.">
        <title>High frequency of phylogenetically diverse reductive dehalogenase-homologous genes in deep subseafloor sedimentary metagenomes.</title>
        <authorList>
            <person name="Kawai M."/>
            <person name="Futagami T."/>
            <person name="Toyoda A."/>
            <person name="Takaki Y."/>
            <person name="Nishi S."/>
            <person name="Hori S."/>
            <person name="Arai W."/>
            <person name="Tsubouchi T."/>
            <person name="Morono Y."/>
            <person name="Uchiyama I."/>
            <person name="Ito T."/>
            <person name="Fujiyama A."/>
            <person name="Inagaki F."/>
            <person name="Takami H."/>
        </authorList>
    </citation>
    <scope>NUCLEOTIDE SEQUENCE</scope>
    <source>
        <strain evidence="1">Expedition CK06-06</strain>
    </source>
</reference>
<organism evidence="1">
    <name type="scientific">marine sediment metagenome</name>
    <dbReference type="NCBI Taxonomy" id="412755"/>
    <lineage>
        <taxon>unclassified sequences</taxon>
        <taxon>metagenomes</taxon>
        <taxon>ecological metagenomes</taxon>
    </lineage>
</organism>
<sequence length="33" mass="3792">MPRVERNIAINAPVKKVFDYIADPKLIPEWLPG</sequence>
<comment type="caution">
    <text evidence="1">The sequence shown here is derived from an EMBL/GenBank/DDBJ whole genome shotgun (WGS) entry which is preliminary data.</text>
</comment>
<dbReference type="InterPro" id="IPR019587">
    <property type="entry name" value="Polyketide_cyclase/dehydratase"/>
</dbReference>
<dbReference type="EMBL" id="BARW01022626">
    <property type="protein sequence ID" value="GAI88209.1"/>
    <property type="molecule type" value="Genomic_DNA"/>
</dbReference>
<feature type="non-terminal residue" evidence="1">
    <location>
        <position position="33"/>
    </location>
</feature>
<evidence type="ECO:0000313" key="1">
    <source>
        <dbReference type="EMBL" id="GAI88209.1"/>
    </source>
</evidence>
<dbReference type="AlphaFoldDB" id="X1U7B2"/>
<proteinExistence type="predicted"/>
<dbReference type="Pfam" id="PF10604">
    <property type="entry name" value="Polyketide_cyc2"/>
    <property type="match status" value="1"/>
</dbReference>
<evidence type="ECO:0008006" key="2">
    <source>
        <dbReference type="Google" id="ProtNLM"/>
    </source>
</evidence>
<dbReference type="SUPFAM" id="SSF55961">
    <property type="entry name" value="Bet v1-like"/>
    <property type="match status" value="1"/>
</dbReference>
<accession>X1U7B2</accession>
<protein>
    <recommendedName>
        <fullName evidence="2">Coenzyme Q-binding protein COQ10 START domain-containing protein</fullName>
    </recommendedName>
</protein>
<dbReference type="InterPro" id="IPR023393">
    <property type="entry name" value="START-like_dom_sf"/>
</dbReference>